<name>A0A2G9UHK1_TELCI</name>
<evidence type="ECO:0000313" key="2">
    <source>
        <dbReference type="EMBL" id="PIO69212.1"/>
    </source>
</evidence>
<dbReference type="Proteomes" id="UP000230423">
    <property type="component" value="Unassembled WGS sequence"/>
</dbReference>
<dbReference type="Gene3D" id="1.10.196.10">
    <property type="match status" value="1"/>
</dbReference>
<dbReference type="PRINTS" id="PR01301">
    <property type="entry name" value="RGSPROTEIN"/>
</dbReference>
<dbReference type="InterPro" id="IPR036305">
    <property type="entry name" value="RGS_sf"/>
</dbReference>
<sequence>MEVVAVVAVVAEPWRRRFSSPALISHSAATESTSRSPNGSFGGEYLREVIENDSDYLSENTSDSGGPPAQERRRLATQDFLSPDANYNVHKSVDPSSPVLLPRISTVPLLCALAGRRPLRMQTNGHENIITDNGKLNCCTVLFEGVLCGRSPILPQTKPTSLISFGFPPCVNGVMGSGRRHDGGNVMNVRPTCVLTKNKGIFPSLTSVNVIFKGYKINGCTLFREFLKKEFSDENVDFWLECEEFKKMKEGKKATIQRAHEIFKEYVAAAAPKEVC</sequence>
<keyword evidence="3" id="KW-1185">Reference proteome</keyword>
<evidence type="ECO:0000313" key="3">
    <source>
        <dbReference type="Proteomes" id="UP000230423"/>
    </source>
</evidence>
<dbReference type="PROSITE" id="PS50132">
    <property type="entry name" value="RGS"/>
    <property type="match status" value="1"/>
</dbReference>
<dbReference type="EMBL" id="KZ346740">
    <property type="protein sequence ID" value="PIO69212.1"/>
    <property type="molecule type" value="Genomic_DNA"/>
</dbReference>
<dbReference type="PANTHER" id="PTHR10845:SF259">
    <property type="entry name" value="RGS DOMAIN-CONTAINING PROTEIN-RELATED"/>
    <property type="match status" value="1"/>
</dbReference>
<dbReference type="PANTHER" id="PTHR10845">
    <property type="entry name" value="REGULATOR OF G PROTEIN SIGNALING"/>
    <property type="match status" value="1"/>
</dbReference>
<feature type="domain" description="RGS" evidence="1">
    <location>
        <begin position="219"/>
        <end position="276"/>
    </location>
</feature>
<reference evidence="2 3" key="1">
    <citation type="submission" date="2015-09" db="EMBL/GenBank/DDBJ databases">
        <title>Draft genome of the parasitic nematode Teladorsagia circumcincta isolate WARC Sus (inbred).</title>
        <authorList>
            <person name="Mitreva M."/>
        </authorList>
    </citation>
    <scope>NUCLEOTIDE SEQUENCE [LARGE SCALE GENOMIC DNA]</scope>
    <source>
        <strain evidence="2 3">S</strain>
    </source>
</reference>
<dbReference type="Pfam" id="PF00615">
    <property type="entry name" value="RGS"/>
    <property type="match status" value="1"/>
</dbReference>
<dbReference type="AlphaFoldDB" id="A0A2G9UHK1"/>
<proteinExistence type="predicted"/>
<dbReference type="SUPFAM" id="SSF48097">
    <property type="entry name" value="Regulator of G-protein signaling, RGS"/>
    <property type="match status" value="1"/>
</dbReference>
<organism evidence="2 3">
    <name type="scientific">Teladorsagia circumcincta</name>
    <name type="common">Brown stomach worm</name>
    <name type="synonym">Ostertagia circumcincta</name>
    <dbReference type="NCBI Taxonomy" id="45464"/>
    <lineage>
        <taxon>Eukaryota</taxon>
        <taxon>Metazoa</taxon>
        <taxon>Ecdysozoa</taxon>
        <taxon>Nematoda</taxon>
        <taxon>Chromadorea</taxon>
        <taxon>Rhabditida</taxon>
        <taxon>Rhabditina</taxon>
        <taxon>Rhabditomorpha</taxon>
        <taxon>Strongyloidea</taxon>
        <taxon>Trichostrongylidae</taxon>
        <taxon>Teladorsagia</taxon>
    </lineage>
</organism>
<dbReference type="InterPro" id="IPR024066">
    <property type="entry name" value="RGS_subdom1/3"/>
</dbReference>
<dbReference type="InterPro" id="IPR044926">
    <property type="entry name" value="RGS_subdomain_2"/>
</dbReference>
<accession>A0A2G9UHK1</accession>
<dbReference type="OrthoDB" id="196547at2759"/>
<dbReference type="InterPro" id="IPR016137">
    <property type="entry name" value="RGS"/>
</dbReference>
<evidence type="ECO:0000259" key="1">
    <source>
        <dbReference type="PROSITE" id="PS50132"/>
    </source>
</evidence>
<protein>
    <submittedName>
        <fullName evidence="2">Regulator of G protein signaling domain protein</fullName>
    </submittedName>
</protein>
<dbReference type="Gene3D" id="1.10.167.10">
    <property type="entry name" value="Regulator of G-protein Signalling 4, domain 2"/>
    <property type="match status" value="1"/>
</dbReference>
<gene>
    <name evidence="2" type="ORF">TELCIR_08977</name>
</gene>